<dbReference type="RefSeq" id="WP_132848078.1">
    <property type="nucleotide sequence ID" value="NZ_CP058648.1"/>
</dbReference>
<evidence type="ECO:0000313" key="11">
    <source>
        <dbReference type="Proteomes" id="UP000295504"/>
    </source>
</evidence>
<reference evidence="10 11" key="1">
    <citation type="submission" date="2019-03" db="EMBL/GenBank/DDBJ databases">
        <title>Genomic Encyclopedia of Type Strains, Phase IV (KMG-IV): sequencing the most valuable type-strain genomes for metagenomic binning, comparative biology and taxonomic classification.</title>
        <authorList>
            <person name="Goeker M."/>
        </authorList>
    </citation>
    <scope>NUCLEOTIDE SEQUENCE [LARGE SCALE GENOMIC DNA]</scope>
    <source>
        <strain evidence="10 11">DSM 100013</strain>
    </source>
</reference>
<evidence type="ECO:0000256" key="6">
    <source>
        <dbReference type="ARBA" id="ARBA00023136"/>
    </source>
</evidence>
<evidence type="ECO:0000259" key="8">
    <source>
        <dbReference type="Pfam" id="PF04239"/>
    </source>
</evidence>
<name>A0A4V2T3Z6_9FIRM</name>
<protein>
    <submittedName>
        <fullName evidence="10">Uncharacterized membrane protein YcaP (DUF421 family)</fullName>
    </submittedName>
</protein>
<sequence>MDYSKLTFRIVSVMGLLLFLVLITGRRKISELPVFDFLTMVVLGNVVGADIADPKIPQLPTAYAVLLIIGIQYYISKYIIKNRKFGKLLTFGPTVIIQNGEFIKENMKRVRYSIENVLMLLREKEVFDINEVEFAIIEDNGALSVLKKSQYIPLTPNQMSMRTKHRGINVPVIKEGNIFEDNLQLLNLNRFWLEKELAKNNISDINKVLYADINPDGKLYISKGENTDDFTKVIQ</sequence>
<keyword evidence="6 7" id="KW-0472">Membrane</keyword>
<dbReference type="AlphaFoldDB" id="A0A4V2T3Z6"/>
<dbReference type="OrthoDB" id="9778331at2"/>
<dbReference type="Pfam" id="PF04239">
    <property type="entry name" value="DUF421"/>
    <property type="match status" value="1"/>
</dbReference>
<keyword evidence="11" id="KW-1185">Reference proteome</keyword>
<organism evidence="10 11">
    <name type="scientific">Serpentinicella alkaliphila</name>
    <dbReference type="NCBI Taxonomy" id="1734049"/>
    <lineage>
        <taxon>Bacteria</taxon>
        <taxon>Bacillati</taxon>
        <taxon>Bacillota</taxon>
        <taxon>Clostridia</taxon>
        <taxon>Peptostreptococcales</taxon>
        <taxon>Natronincolaceae</taxon>
        <taxon>Serpentinicella</taxon>
    </lineage>
</organism>
<dbReference type="PANTHER" id="PTHR34582">
    <property type="entry name" value="UPF0702 TRANSMEMBRANE PROTEIN YCAP"/>
    <property type="match status" value="1"/>
</dbReference>
<evidence type="ECO:0000256" key="2">
    <source>
        <dbReference type="ARBA" id="ARBA00006448"/>
    </source>
</evidence>
<feature type="transmembrane region" description="Helical" evidence="7">
    <location>
        <begin position="32"/>
        <end position="49"/>
    </location>
</feature>
<feature type="domain" description="YetF C-terminal" evidence="8">
    <location>
        <begin position="81"/>
        <end position="213"/>
    </location>
</feature>
<evidence type="ECO:0000313" key="10">
    <source>
        <dbReference type="EMBL" id="TCQ03254.1"/>
    </source>
</evidence>
<feature type="transmembrane region" description="Helical" evidence="7">
    <location>
        <begin position="61"/>
        <end position="80"/>
    </location>
</feature>
<keyword evidence="4 7" id="KW-0812">Transmembrane</keyword>
<keyword evidence="5 7" id="KW-1133">Transmembrane helix</keyword>
<comment type="subcellular location">
    <subcellularLocation>
        <location evidence="1">Cell membrane</location>
        <topology evidence="1">Multi-pass membrane protein</topology>
    </subcellularLocation>
</comment>
<feature type="domain" description="YetF-like N-terminal transmembrane" evidence="9">
    <location>
        <begin position="3"/>
        <end position="75"/>
    </location>
</feature>
<dbReference type="PANTHER" id="PTHR34582:SF6">
    <property type="entry name" value="UPF0702 TRANSMEMBRANE PROTEIN YCAP"/>
    <property type="match status" value="1"/>
</dbReference>
<comment type="caution">
    <text evidence="10">The sequence shown here is derived from an EMBL/GenBank/DDBJ whole genome shotgun (WGS) entry which is preliminary data.</text>
</comment>
<feature type="transmembrane region" description="Helical" evidence="7">
    <location>
        <begin position="6"/>
        <end position="25"/>
    </location>
</feature>
<proteinExistence type="inferred from homology"/>
<evidence type="ECO:0000256" key="1">
    <source>
        <dbReference type="ARBA" id="ARBA00004651"/>
    </source>
</evidence>
<dbReference type="Proteomes" id="UP000295504">
    <property type="component" value="Unassembled WGS sequence"/>
</dbReference>
<accession>A0A4V2T3Z6</accession>
<dbReference type="InterPro" id="IPR023090">
    <property type="entry name" value="UPF0702_alpha/beta_dom_sf"/>
</dbReference>
<evidence type="ECO:0000256" key="4">
    <source>
        <dbReference type="ARBA" id="ARBA00022692"/>
    </source>
</evidence>
<evidence type="ECO:0000256" key="7">
    <source>
        <dbReference type="SAM" id="Phobius"/>
    </source>
</evidence>
<dbReference type="InterPro" id="IPR007353">
    <property type="entry name" value="DUF421"/>
</dbReference>
<dbReference type="Gene3D" id="3.30.240.20">
    <property type="entry name" value="bsu07140 like domains"/>
    <property type="match status" value="2"/>
</dbReference>
<dbReference type="Pfam" id="PF20730">
    <property type="entry name" value="YetF_N"/>
    <property type="match status" value="1"/>
</dbReference>
<keyword evidence="3" id="KW-1003">Cell membrane</keyword>
<comment type="similarity">
    <text evidence="2">Belongs to the UPF0702 family.</text>
</comment>
<gene>
    <name evidence="10" type="ORF">EDD79_101042</name>
</gene>
<dbReference type="GO" id="GO:0005886">
    <property type="term" value="C:plasma membrane"/>
    <property type="evidence" value="ECO:0007669"/>
    <property type="project" value="UniProtKB-SubCell"/>
</dbReference>
<evidence type="ECO:0000259" key="9">
    <source>
        <dbReference type="Pfam" id="PF20730"/>
    </source>
</evidence>
<dbReference type="InterPro" id="IPR048454">
    <property type="entry name" value="YetF_N"/>
</dbReference>
<dbReference type="EMBL" id="SLYC01000010">
    <property type="protein sequence ID" value="TCQ03254.1"/>
    <property type="molecule type" value="Genomic_DNA"/>
</dbReference>
<evidence type="ECO:0000256" key="3">
    <source>
        <dbReference type="ARBA" id="ARBA00022475"/>
    </source>
</evidence>
<evidence type="ECO:0000256" key="5">
    <source>
        <dbReference type="ARBA" id="ARBA00022989"/>
    </source>
</evidence>